<dbReference type="PANTHER" id="PTHR13158">
    <property type="match status" value="1"/>
</dbReference>
<dbReference type="PANTHER" id="PTHR13158:SF5">
    <property type="entry name" value="NAD KINASE 2, MITOCHONDRIAL"/>
    <property type="match status" value="1"/>
</dbReference>
<accession>A0A940N2S7</accession>
<dbReference type="RefSeq" id="WP_209375769.1">
    <property type="nucleotide sequence ID" value="NZ_JAGIZA010000013.1"/>
</dbReference>
<keyword evidence="3" id="KW-0418">Kinase</keyword>
<evidence type="ECO:0000313" key="4">
    <source>
        <dbReference type="Proteomes" id="UP000677537"/>
    </source>
</evidence>
<gene>
    <name evidence="3" type="ORF">J5Y10_19470</name>
</gene>
<keyword evidence="4" id="KW-1185">Reference proteome</keyword>
<keyword evidence="2" id="KW-0812">Transmembrane</keyword>
<keyword evidence="2" id="KW-0472">Membrane</keyword>
<dbReference type="Proteomes" id="UP000677537">
    <property type="component" value="Unassembled WGS sequence"/>
</dbReference>
<dbReference type="InterPro" id="IPR017437">
    <property type="entry name" value="ATP-NAD_kinase_PpnK-typ_C"/>
</dbReference>
<feature type="compositionally biased region" description="Low complexity" evidence="1">
    <location>
        <begin position="338"/>
        <end position="355"/>
    </location>
</feature>
<evidence type="ECO:0000313" key="3">
    <source>
        <dbReference type="EMBL" id="MBP0494971.1"/>
    </source>
</evidence>
<dbReference type="InterPro" id="IPR016064">
    <property type="entry name" value="NAD/diacylglycerol_kinase_sf"/>
</dbReference>
<proteinExistence type="predicted"/>
<feature type="region of interest" description="Disordered" evidence="1">
    <location>
        <begin position="296"/>
        <end position="356"/>
    </location>
</feature>
<keyword evidence="2" id="KW-1133">Transmembrane helix</keyword>
<dbReference type="SUPFAM" id="SSF111331">
    <property type="entry name" value="NAD kinase/diacylglycerol kinase-like"/>
    <property type="match status" value="1"/>
</dbReference>
<comment type="caution">
    <text evidence="3">The sequence shown here is derived from an EMBL/GenBank/DDBJ whole genome shotgun (WGS) entry which is preliminary data.</text>
</comment>
<evidence type="ECO:0000256" key="1">
    <source>
        <dbReference type="SAM" id="MobiDB-lite"/>
    </source>
</evidence>
<dbReference type="GO" id="GO:0019674">
    <property type="term" value="P:NAD+ metabolic process"/>
    <property type="evidence" value="ECO:0007669"/>
    <property type="project" value="InterPro"/>
</dbReference>
<dbReference type="GO" id="GO:0003951">
    <property type="term" value="F:NAD+ kinase activity"/>
    <property type="evidence" value="ECO:0007669"/>
    <property type="project" value="InterPro"/>
</dbReference>
<evidence type="ECO:0000256" key="2">
    <source>
        <dbReference type="SAM" id="Phobius"/>
    </source>
</evidence>
<keyword evidence="3" id="KW-0808">Transferase</keyword>
<dbReference type="EMBL" id="JAGIZA010000013">
    <property type="protein sequence ID" value="MBP0494971.1"/>
    <property type="molecule type" value="Genomic_DNA"/>
</dbReference>
<sequence length="408" mass="43316">MSGALAPRLVLVTRETEYEGLLARHATRGQADAFLRRRSQSLEGLDAQREHVTALLAEIRAAVPKGWRIAAVRRAELDRFLFGPEDVVVAVGQDGLVANVAKYLSGQPVIGVNADPARNAGVLVPHTAAAAAAMLPAAAAGTLRTERRTMIRAELDDGQVLLALNEVFVGHASHQSARYSLSHGGRQEAQSSSGLIVASGTGATGWALSIGRATGVTVDLRPDEPAAMFLVREPWPSRATGTGLVSGRLEGEDSLLIVSRMNEGGVVFADGMEGDRLDFAWGRTLRVSVARQHLHFVPGGNPLPEPQRSVPTRRPSPASGRSPERRETRRNTPPTSPAGPAGAVRPAQRVRSAASPRRRRWGRIAVALLILALLPYACALLISPPSDTPAALAPWPAAQPDPAGKIRQ</sequence>
<reference evidence="3" key="1">
    <citation type="submission" date="2021-03" db="EMBL/GenBank/DDBJ databases">
        <authorList>
            <person name="So Y."/>
        </authorList>
    </citation>
    <scope>NUCLEOTIDE SEQUENCE</scope>
    <source>
        <strain evidence="3">SG15</strain>
    </source>
</reference>
<name>A0A940N2S7_9PROT</name>
<protein>
    <submittedName>
        <fullName evidence="3">NAD(+)/NADH kinase</fullName>
    </submittedName>
</protein>
<organism evidence="3 4">
    <name type="scientific">Roseomonas indoligenes</name>
    <dbReference type="NCBI Taxonomy" id="2820811"/>
    <lineage>
        <taxon>Bacteria</taxon>
        <taxon>Pseudomonadati</taxon>
        <taxon>Pseudomonadota</taxon>
        <taxon>Alphaproteobacteria</taxon>
        <taxon>Acetobacterales</taxon>
        <taxon>Roseomonadaceae</taxon>
        <taxon>Roseomonas</taxon>
    </lineage>
</organism>
<dbReference type="Gene3D" id="2.60.200.30">
    <property type="entry name" value="Probable inorganic polyphosphate/atp-NAD kinase, domain 2"/>
    <property type="match status" value="1"/>
</dbReference>
<feature type="transmembrane region" description="Helical" evidence="2">
    <location>
        <begin position="361"/>
        <end position="382"/>
    </location>
</feature>
<dbReference type="AlphaFoldDB" id="A0A940N2S7"/>